<protein>
    <submittedName>
        <fullName evidence="10">Putative DNA polymerase III subunit beta</fullName>
    </submittedName>
</protein>
<dbReference type="GO" id="GO:0003887">
    <property type="term" value="F:DNA-directed DNA polymerase activity"/>
    <property type="evidence" value="ECO:0007669"/>
    <property type="project" value="UniProtKB-KW"/>
</dbReference>
<dbReference type="GO" id="GO:0008408">
    <property type="term" value="F:3'-5' exonuclease activity"/>
    <property type="evidence" value="ECO:0007669"/>
    <property type="project" value="InterPro"/>
</dbReference>
<comment type="similarity">
    <text evidence="2">Belongs to the beta sliding clamp family.</text>
</comment>
<dbReference type="GO" id="GO:0009360">
    <property type="term" value="C:DNA polymerase III complex"/>
    <property type="evidence" value="ECO:0007669"/>
    <property type="project" value="InterPro"/>
</dbReference>
<dbReference type="Pfam" id="PF02767">
    <property type="entry name" value="DNA_pol3_beta_2"/>
    <property type="match status" value="1"/>
</dbReference>
<keyword evidence="6" id="KW-0235">DNA replication</keyword>
<evidence type="ECO:0000313" key="11">
    <source>
        <dbReference type="Proteomes" id="UP000595703"/>
    </source>
</evidence>
<dbReference type="EMBL" id="AP018366">
    <property type="protein sequence ID" value="BBG20637.1"/>
    <property type="molecule type" value="Genomic_DNA"/>
</dbReference>
<dbReference type="InterPro" id="IPR001001">
    <property type="entry name" value="DNA_polIII_beta"/>
</dbReference>
<dbReference type="GO" id="GO:0006271">
    <property type="term" value="P:DNA strand elongation involved in DNA replication"/>
    <property type="evidence" value="ECO:0007669"/>
    <property type="project" value="TreeGrafter"/>
</dbReference>
<keyword evidence="3" id="KW-0963">Cytoplasm</keyword>
<keyword evidence="7" id="KW-0239">DNA-directed DNA polymerase</keyword>
<evidence type="ECO:0000256" key="6">
    <source>
        <dbReference type="ARBA" id="ARBA00022705"/>
    </source>
</evidence>
<dbReference type="CDD" id="cd00140">
    <property type="entry name" value="beta_clamp"/>
    <property type="match status" value="1"/>
</dbReference>
<evidence type="ECO:0000256" key="2">
    <source>
        <dbReference type="ARBA" id="ARBA00010752"/>
    </source>
</evidence>
<dbReference type="Gene3D" id="3.10.150.10">
    <property type="entry name" value="DNA Polymerase III, subunit A, domain 2"/>
    <property type="match status" value="3"/>
</dbReference>
<keyword evidence="8" id="KW-0238">DNA-binding</keyword>
<keyword evidence="5" id="KW-0548">Nucleotidyltransferase</keyword>
<geneLocation type="plasmid" evidence="10 11">
    <name>pRVR1</name>
</geneLocation>
<organism evidence="10 11">
    <name type="scientific">Actinacidiphila reveromycinica</name>
    <dbReference type="NCBI Taxonomy" id="659352"/>
    <lineage>
        <taxon>Bacteria</taxon>
        <taxon>Bacillati</taxon>
        <taxon>Actinomycetota</taxon>
        <taxon>Actinomycetes</taxon>
        <taxon>Kitasatosporales</taxon>
        <taxon>Streptomycetaceae</taxon>
        <taxon>Actinacidiphila</taxon>
    </lineage>
</organism>
<dbReference type="InterPro" id="IPR022637">
    <property type="entry name" value="DNA_polIII_beta_cen"/>
</dbReference>
<name>A0A7U3QW46_9ACTN</name>
<comment type="subcellular location">
    <subcellularLocation>
        <location evidence="1">Cytoplasm</location>
    </subcellularLocation>
</comment>
<evidence type="ECO:0000256" key="3">
    <source>
        <dbReference type="ARBA" id="ARBA00022490"/>
    </source>
</evidence>
<evidence type="ECO:0000256" key="4">
    <source>
        <dbReference type="ARBA" id="ARBA00022679"/>
    </source>
</evidence>
<evidence type="ECO:0000256" key="7">
    <source>
        <dbReference type="ARBA" id="ARBA00022932"/>
    </source>
</evidence>
<dbReference type="RefSeq" id="WP_202239742.1">
    <property type="nucleotide sequence ID" value="NZ_AP018366.1"/>
</dbReference>
<proteinExistence type="inferred from homology"/>
<keyword evidence="10" id="KW-0614">Plasmid</keyword>
<gene>
    <name evidence="10" type="ORF">RVR_P15</name>
</gene>
<evidence type="ECO:0000256" key="8">
    <source>
        <dbReference type="ARBA" id="ARBA00023125"/>
    </source>
</evidence>
<dbReference type="GO" id="GO:0005737">
    <property type="term" value="C:cytoplasm"/>
    <property type="evidence" value="ECO:0007669"/>
    <property type="project" value="UniProtKB-SubCell"/>
</dbReference>
<dbReference type="PANTHER" id="PTHR30478">
    <property type="entry name" value="DNA POLYMERASE III SUBUNIT BETA"/>
    <property type="match status" value="1"/>
</dbReference>
<evidence type="ECO:0000256" key="5">
    <source>
        <dbReference type="ARBA" id="ARBA00022695"/>
    </source>
</evidence>
<keyword evidence="4" id="KW-0808">Transferase</keyword>
<dbReference type="PANTHER" id="PTHR30478:SF0">
    <property type="entry name" value="BETA SLIDING CLAMP"/>
    <property type="match status" value="1"/>
</dbReference>
<dbReference type="AlphaFoldDB" id="A0A7U3QW46"/>
<dbReference type="Proteomes" id="UP000595703">
    <property type="component" value="Plasmid pRVR1"/>
</dbReference>
<evidence type="ECO:0000313" key="10">
    <source>
        <dbReference type="EMBL" id="BBG20637.1"/>
    </source>
</evidence>
<sequence length="416" mass="43500">MTQTTAEKTTAPAAPLAHFSAPHRVLSDALNLTALSVAPRPLVPILGGIVAESTPDSVTLHAYDYETTVSVTLPAVPASTGRSVLDHGELKKILAGVAAGETKSAADRIPVTVSAEILSTPDIAVPLTTYPTEDFPALPTPAAPVASVDSGAFLSQLTRVLTAAGADATLPVLMCVQFTLHSGSLTMHATDQYRMASADVPVTRSQIGKPHKTVSALIPADILDKVAKQMRRYDGPVGIGVVEEPKIGATLVTLTFDNVQVSFRPYEGSLPKTKSLLPEASHLSITLDRAATIRAAKKAAALAKAKKDGMSCMLDSAEEGTVSLAPFYGEKDRTLVRGVSLPVTLANGTPDALAATAVRVNSKFLLEALSTFTGDGITIHLQAPGDDGRVAKPLLLTDGPALRGEGYWHLLMPLRD</sequence>
<reference evidence="10 11" key="1">
    <citation type="journal article" date="2020" name="Sci. Rep.">
        <title>beta-carboline chemical signals induce reveromycin production through a LuxR family regulator in Streptomyces sp. SN-593.</title>
        <authorList>
            <person name="Panthee S."/>
            <person name="Kito N."/>
            <person name="Hayashi T."/>
            <person name="Shimizu T."/>
            <person name="Ishikawa J."/>
            <person name="Hamamoto H."/>
            <person name="Osada H."/>
            <person name="Takahashi S."/>
        </authorList>
    </citation>
    <scope>NUCLEOTIDE SEQUENCE [LARGE SCALE GENOMIC DNA]</scope>
    <source>
        <strain evidence="10 11">SN-593</strain>
        <plasmid evidence="10 11">pRVR1</plasmid>
    </source>
</reference>
<dbReference type="InterPro" id="IPR046938">
    <property type="entry name" value="DNA_clamp_sf"/>
</dbReference>
<keyword evidence="11" id="KW-1185">Reference proteome</keyword>
<evidence type="ECO:0000259" key="9">
    <source>
        <dbReference type="Pfam" id="PF02767"/>
    </source>
</evidence>
<dbReference type="SMART" id="SM00480">
    <property type="entry name" value="POL3Bc"/>
    <property type="match status" value="1"/>
</dbReference>
<dbReference type="KEGG" id="arev:RVR_P15"/>
<evidence type="ECO:0000256" key="1">
    <source>
        <dbReference type="ARBA" id="ARBA00004496"/>
    </source>
</evidence>
<feature type="domain" description="DNA polymerase III beta sliding clamp central" evidence="9">
    <location>
        <begin position="152"/>
        <end position="272"/>
    </location>
</feature>
<dbReference type="SUPFAM" id="SSF55979">
    <property type="entry name" value="DNA clamp"/>
    <property type="match status" value="3"/>
</dbReference>
<accession>A0A7U3QW46</accession>
<dbReference type="GO" id="GO:0003677">
    <property type="term" value="F:DNA binding"/>
    <property type="evidence" value="ECO:0007669"/>
    <property type="project" value="UniProtKB-KW"/>
</dbReference>